<dbReference type="InterPro" id="IPR002490">
    <property type="entry name" value="V-ATPase_116kDa_su"/>
</dbReference>
<comment type="subcellular location">
    <subcellularLocation>
        <location evidence="1">Membrane</location>
        <topology evidence="1">Multi-pass membrane protein</topology>
    </subcellularLocation>
</comment>
<dbReference type="PANTHER" id="PTHR11629">
    <property type="entry name" value="VACUOLAR PROTON ATPASES"/>
    <property type="match status" value="1"/>
</dbReference>
<feature type="transmembrane region" description="Helical" evidence="9">
    <location>
        <begin position="549"/>
        <end position="568"/>
    </location>
</feature>
<evidence type="ECO:0000256" key="1">
    <source>
        <dbReference type="ARBA" id="ARBA00004141"/>
    </source>
</evidence>
<evidence type="ECO:0000256" key="8">
    <source>
        <dbReference type="ARBA" id="ARBA00023136"/>
    </source>
</evidence>
<dbReference type="KEGG" id="lel:PVL30_005387"/>
<evidence type="ECO:0000256" key="9">
    <source>
        <dbReference type="RuleBase" id="RU361189"/>
    </source>
</evidence>
<keyword evidence="7 9" id="KW-0406">Ion transport</keyword>
<evidence type="ECO:0000313" key="12">
    <source>
        <dbReference type="Proteomes" id="UP000001996"/>
    </source>
</evidence>
<organism evidence="11 12">
    <name type="scientific">Lodderomyces elongisporus (strain ATCC 11503 / CBS 2605 / JCM 1781 / NBRC 1676 / NRRL YB-4239)</name>
    <name type="common">Yeast</name>
    <name type="synonym">Saccharomyces elongisporus</name>
    <dbReference type="NCBI Taxonomy" id="379508"/>
    <lineage>
        <taxon>Eukaryota</taxon>
        <taxon>Fungi</taxon>
        <taxon>Dikarya</taxon>
        <taxon>Ascomycota</taxon>
        <taxon>Saccharomycotina</taxon>
        <taxon>Pichiomycetes</taxon>
        <taxon>Debaryomycetaceae</taxon>
        <taxon>Candida/Lodderomyces clade</taxon>
        <taxon>Lodderomyces</taxon>
    </lineage>
</organism>
<dbReference type="EMBL" id="CH981530">
    <property type="protein sequence ID" value="EDK46470.1"/>
    <property type="molecule type" value="Genomic_DNA"/>
</dbReference>
<dbReference type="GO" id="GO:0000220">
    <property type="term" value="C:vacuolar proton-transporting V-type ATPase, V0 domain"/>
    <property type="evidence" value="ECO:0007669"/>
    <property type="project" value="EnsemblFungi"/>
</dbReference>
<feature type="transmembrane region" description="Helical" evidence="9">
    <location>
        <begin position="663"/>
        <end position="687"/>
    </location>
</feature>
<dbReference type="HOGENOM" id="CLU_005230_0_2_1"/>
<dbReference type="VEuPathDB" id="FungiDB:LELG_04651"/>
<evidence type="ECO:0000256" key="2">
    <source>
        <dbReference type="ARBA" id="ARBA00009904"/>
    </source>
</evidence>
<dbReference type="InParanoid" id="A5E4W2"/>
<protein>
    <recommendedName>
        <fullName evidence="9">V-type proton ATPase subunit a</fullName>
    </recommendedName>
</protein>
<keyword evidence="4 9" id="KW-0812">Transmembrane</keyword>
<dbReference type="GO" id="GO:0046961">
    <property type="term" value="F:proton-transporting ATPase activity, rotational mechanism"/>
    <property type="evidence" value="ECO:0007669"/>
    <property type="project" value="EnsemblFungi"/>
</dbReference>
<keyword evidence="12" id="KW-1185">Reference proteome</keyword>
<name>A5E4W2_LODEL</name>
<feature type="transmembrane region" description="Helical" evidence="9">
    <location>
        <begin position="505"/>
        <end position="528"/>
    </location>
</feature>
<gene>
    <name evidence="11" type="ORF">LELG_04651</name>
</gene>
<keyword evidence="5 9" id="KW-0375">Hydrogen ion transport</keyword>
<dbReference type="GO" id="GO:0051117">
    <property type="term" value="F:ATPase binding"/>
    <property type="evidence" value="ECO:0007669"/>
    <property type="project" value="TreeGrafter"/>
</dbReference>
<dbReference type="GO" id="GO:0070273">
    <property type="term" value="F:phosphatidylinositol-4-phosphate binding"/>
    <property type="evidence" value="ECO:0007669"/>
    <property type="project" value="EnsemblFungi"/>
</dbReference>
<dbReference type="Proteomes" id="UP000001996">
    <property type="component" value="Unassembled WGS sequence"/>
</dbReference>
<proteinExistence type="inferred from homology"/>
<feature type="transmembrane region" description="Helical" evidence="9">
    <location>
        <begin position="865"/>
        <end position="884"/>
    </location>
</feature>
<dbReference type="GO" id="GO:0005770">
    <property type="term" value="C:late endosome"/>
    <property type="evidence" value="ECO:0007669"/>
    <property type="project" value="EnsemblFungi"/>
</dbReference>
<evidence type="ECO:0000313" key="11">
    <source>
        <dbReference type="EMBL" id="EDK46470.1"/>
    </source>
</evidence>
<dbReference type="GO" id="GO:0000329">
    <property type="term" value="C:fungal-type vacuole membrane"/>
    <property type="evidence" value="ECO:0007669"/>
    <property type="project" value="TreeGrafter"/>
</dbReference>
<comment type="function">
    <text evidence="9">Essential component of the vacuolar proton pump (V-ATPase), a multimeric enzyme that catalyzes the translocation of protons across the membranes. Required for assembly and activity of the V-ATPase.</text>
</comment>
<dbReference type="OrthoDB" id="10264220at2759"/>
<comment type="similarity">
    <text evidence="2 9">Belongs to the V-ATPase 116 kDa subunit family.</text>
</comment>
<keyword evidence="8 9" id="KW-0472">Membrane</keyword>
<feature type="region of interest" description="Disordered" evidence="10">
    <location>
        <begin position="395"/>
        <end position="416"/>
    </location>
</feature>
<evidence type="ECO:0000256" key="10">
    <source>
        <dbReference type="SAM" id="MobiDB-lite"/>
    </source>
</evidence>
<accession>A5E4W2</accession>
<evidence type="ECO:0000256" key="5">
    <source>
        <dbReference type="ARBA" id="ARBA00022781"/>
    </source>
</evidence>
<dbReference type="eggNOG" id="KOG2189">
    <property type="taxonomic scope" value="Eukaryota"/>
</dbReference>
<dbReference type="InterPro" id="IPR026028">
    <property type="entry name" value="V-type_ATPase_116kDa_su_euka"/>
</dbReference>
<feature type="transmembrane region" description="Helical" evidence="9">
    <location>
        <begin position="896"/>
        <end position="919"/>
    </location>
</feature>
<keyword evidence="6 9" id="KW-1133">Transmembrane helix</keyword>
<dbReference type="PANTHER" id="PTHR11629:SF59">
    <property type="entry name" value="V-TYPE PROTON ATPASE SUBUNIT A, GOLGI ISOFORM"/>
    <property type="match status" value="1"/>
</dbReference>
<dbReference type="PIRSF" id="PIRSF001293">
    <property type="entry name" value="ATP6V0A1"/>
    <property type="match status" value="1"/>
</dbReference>
<evidence type="ECO:0000256" key="7">
    <source>
        <dbReference type="ARBA" id="ARBA00023065"/>
    </source>
</evidence>
<evidence type="ECO:0000256" key="6">
    <source>
        <dbReference type="ARBA" id="ARBA00022989"/>
    </source>
</evidence>
<evidence type="ECO:0000256" key="3">
    <source>
        <dbReference type="ARBA" id="ARBA00022448"/>
    </source>
</evidence>
<evidence type="ECO:0000256" key="4">
    <source>
        <dbReference type="ARBA" id="ARBA00022692"/>
    </source>
</evidence>
<dbReference type="GO" id="GO:0007035">
    <property type="term" value="P:vacuolar acidification"/>
    <property type="evidence" value="ECO:0007669"/>
    <property type="project" value="EnsemblFungi"/>
</dbReference>
<keyword evidence="3 9" id="KW-0813">Transport</keyword>
<reference evidence="11 12" key="1">
    <citation type="journal article" date="2009" name="Nature">
        <title>Evolution of pathogenicity and sexual reproduction in eight Candida genomes.</title>
        <authorList>
            <person name="Butler G."/>
            <person name="Rasmussen M.D."/>
            <person name="Lin M.F."/>
            <person name="Santos M.A."/>
            <person name="Sakthikumar S."/>
            <person name="Munro C.A."/>
            <person name="Rheinbay E."/>
            <person name="Grabherr M."/>
            <person name="Forche A."/>
            <person name="Reedy J.L."/>
            <person name="Agrafioti I."/>
            <person name="Arnaud M.B."/>
            <person name="Bates S."/>
            <person name="Brown A.J."/>
            <person name="Brunke S."/>
            <person name="Costanzo M.C."/>
            <person name="Fitzpatrick D.A."/>
            <person name="de Groot P.W."/>
            <person name="Harris D."/>
            <person name="Hoyer L.L."/>
            <person name="Hube B."/>
            <person name="Klis F.M."/>
            <person name="Kodira C."/>
            <person name="Lennard N."/>
            <person name="Logue M.E."/>
            <person name="Martin R."/>
            <person name="Neiman A.M."/>
            <person name="Nikolaou E."/>
            <person name="Quail M.A."/>
            <person name="Quinn J."/>
            <person name="Santos M.C."/>
            <person name="Schmitzberger F.F."/>
            <person name="Sherlock G."/>
            <person name="Shah P."/>
            <person name="Silverstein K.A."/>
            <person name="Skrzypek M.S."/>
            <person name="Soll D."/>
            <person name="Staggs R."/>
            <person name="Stansfield I."/>
            <person name="Stumpf M.P."/>
            <person name="Sudbery P.E."/>
            <person name="Srikantha T."/>
            <person name="Zeng Q."/>
            <person name="Berman J."/>
            <person name="Berriman M."/>
            <person name="Heitman J."/>
            <person name="Gow N.A."/>
            <person name="Lorenz M.C."/>
            <person name="Birren B.W."/>
            <person name="Kellis M."/>
            <person name="Cuomo C.A."/>
        </authorList>
    </citation>
    <scope>NUCLEOTIDE SEQUENCE [LARGE SCALE GENOMIC DNA]</scope>
    <source>
        <strain evidence="12">ATCC 11503 / BCRC 21390 / CBS 2605 / JCM 1781 / NBRC 1676 / NRRL YB-4239</strain>
    </source>
</reference>
<dbReference type="Pfam" id="PF01496">
    <property type="entry name" value="V_ATPase_I"/>
    <property type="match status" value="2"/>
</dbReference>
<dbReference type="STRING" id="379508.A5E4W2"/>
<sequence length="958" mass="108542">MAPIRLSDAVLREHGSLEAMFRSAPMSLVQFYVTIELAREMVGTLGALGCVQFRDLNSKLTPFQRTFVNELRSIDTMVGQLRYLHSIMDKQHTLSVDYYSNLKADRKPIPSSSQMDEIKHHIQEFHERIKHLDESFNRLNLQKLKLYENRNVVNTLSEFHKSSLVSDDLNATVEYAARHLFEGGGDDNEALLSQEHLRAQSLELGLETESFSETANFNALAGSIAADKVPILRNILWRTLRGNLYFHDAPMEGGYPASDNSAELVTKSVFIIFIHGEALRSRVRKIISSLDGRIFDNATGNSSARRATLDEINSKIEDLSSVVSSTKDQLVTELRVFQEVYPDYSYNVERERMIFETLNKFDEDSTRRCLVGEGWIPSSEFKKVKSSLARLIRNKTKPNRRNSVESLPDSETANETDTSMFVIEDSDHDISGFDFVGGNEEDDNDDEEGGSFVAVVKELTTNRTPPTYHKTNKFTAAYQLIIDAYGIATYQEVNPGLATIITFPFMFSIMFGDLGHGFIVLLMALYLIKNEVSFGAMRNKDEIFAMAFNGRYIILLMGLFSIYIGFIYNDVFSKSMSLFSSGWEWKIPENYDKVKGGTLIASKIPGKTYPFGLDWAWHGTENNLLFTNSYKMKLSVLMGYIHMNYSLAFSLVNYIYFKRRVDIIGNFIPGFLFMQSIFGYLSLTIVYKWCVDWLGTERQPPGLLNMLINMFLSPGTIEEPLYAGQKFIQIILVLIAAVCVPWLLIYKPLTLKRENDRAIQLGYSDINSQRHHSIILHEVDEDAAAVATLQSSDGDNDDDELNFDLESEDDFRFPNDIEPMVHSAAAHGDGDGDDGGFNFGDIVIHQVIHTIEFCLNCVSHTASYLRLWALSLAHAQLSTVLWSMTIQNAFGRTGTVGILATFFLFAMWFLLTVCILVFMEGTSAMLHSLRLHWVEAMSKFFEGEGYAYEPFTFSSIEI</sequence>
<dbReference type="GeneID" id="5231038"/>
<dbReference type="OMA" id="TYVQLYI"/>
<dbReference type="AlphaFoldDB" id="A5E4W2"/>
<feature type="transmembrane region" description="Helical" evidence="9">
    <location>
        <begin position="634"/>
        <end position="656"/>
    </location>
</feature>
<feature type="transmembrane region" description="Helical" evidence="9">
    <location>
        <begin position="727"/>
        <end position="746"/>
    </location>
</feature>
<dbReference type="GO" id="GO:0005794">
    <property type="term" value="C:Golgi apparatus"/>
    <property type="evidence" value="ECO:0007669"/>
    <property type="project" value="EnsemblFungi"/>
</dbReference>